<gene>
    <name evidence="2" type="ORF">D9V28_03035</name>
</gene>
<dbReference type="InterPro" id="IPR016181">
    <property type="entry name" value="Acyl_CoA_acyltransferase"/>
</dbReference>
<dbReference type="InterPro" id="IPR000182">
    <property type="entry name" value="GNAT_dom"/>
</dbReference>
<dbReference type="Gene3D" id="3.40.630.30">
    <property type="match status" value="1"/>
</dbReference>
<keyword evidence="3" id="KW-1185">Reference proteome</keyword>
<name>A0A3L7J653_9MICO</name>
<accession>A0A3L7J653</accession>
<dbReference type="PROSITE" id="PS51186">
    <property type="entry name" value="GNAT"/>
    <property type="match status" value="1"/>
</dbReference>
<evidence type="ECO:0000259" key="1">
    <source>
        <dbReference type="PROSITE" id="PS51186"/>
    </source>
</evidence>
<sequence>MTIQFHLEETSIDELAIPSTLDSVDGRAFVEMTELRNTIEREVLGTGDTESTPRELLSAFSDRFAPKRLFLARANGRIIARGVYEWQPEEDAPAAFLELQVVKGARGRGVGAAMLDVLEAAAVSDGLTVFQAWSSHVLPVSADVLSPPTGFGAIERNSPAARFALAHGYRLEQVDRISRIDLPIDRALLEQRRRDAQAHAADYAVVQWVGRCPDEWLADMARMHQRMSTDAPAAAIEFAEEQWDETRMRNLDDRNEAGGRVNLTSAALHIPSHRLVGYSDIALPEQEGSPAIQEDTLVLKEHRGHRLGMLLKVANLEQLMAVSPKTPRITTFNAEENRPMLNVNEAVGFVATGCEAAWKKTL</sequence>
<feature type="domain" description="N-acetyltransferase" evidence="1">
    <location>
        <begin position="19"/>
        <end position="195"/>
    </location>
</feature>
<keyword evidence="2" id="KW-0808">Transferase</keyword>
<evidence type="ECO:0000313" key="2">
    <source>
        <dbReference type="EMBL" id="RLQ85845.1"/>
    </source>
</evidence>
<dbReference type="Pfam" id="PF00583">
    <property type="entry name" value="Acetyltransf_1"/>
    <property type="match status" value="1"/>
</dbReference>
<dbReference type="RefSeq" id="WP_121658209.1">
    <property type="nucleotide sequence ID" value="NZ_BMEK01000001.1"/>
</dbReference>
<proteinExistence type="predicted"/>
<evidence type="ECO:0000313" key="3">
    <source>
        <dbReference type="Proteomes" id="UP000282460"/>
    </source>
</evidence>
<dbReference type="SUPFAM" id="SSF55729">
    <property type="entry name" value="Acyl-CoA N-acyltransferases (Nat)"/>
    <property type="match status" value="2"/>
</dbReference>
<comment type="caution">
    <text evidence="2">The sequence shown here is derived from an EMBL/GenBank/DDBJ whole genome shotgun (WGS) entry which is preliminary data.</text>
</comment>
<dbReference type="OrthoDB" id="4119890at2"/>
<reference evidence="2 3" key="1">
    <citation type="submission" date="2018-10" db="EMBL/GenBank/DDBJ databases">
        <authorList>
            <person name="Li J."/>
        </authorList>
    </citation>
    <scope>NUCLEOTIDE SEQUENCE [LARGE SCALE GENOMIC DNA]</scope>
    <source>
        <strain evidence="2 3">ZD1-4</strain>
    </source>
</reference>
<protein>
    <submittedName>
        <fullName evidence="2">N-acetyltransferase</fullName>
    </submittedName>
</protein>
<organism evidence="2 3">
    <name type="scientific">Mycetocola zhadangensis</name>
    <dbReference type="NCBI Taxonomy" id="1164595"/>
    <lineage>
        <taxon>Bacteria</taxon>
        <taxon>Bacillati</taxon>
        <taxon>Actinomycetota</taxon>
        <taxon>Actinomycetes</taxon>
        <taxon>Micrococcales</taxon>
        <taxon>Microbacteriaceae</taxon>
        <taxon>Mycetocola</taxon>
    </lineage>
</organism>
<dbReference type="Proteomes" id="UP000282460">
    <property type="component" value="Unassembled WGS sequence"/>
</dbReference>
<dbReference type="AlphaFoldDB" id="A0A3L7J653"/>
<dbReference type="EMBL" id="RCWJ01000001">
    <property type="protein sequence ID" value="RLQ85845.1"/>
    <property type="molecule type" value="Genomic_DNA"/>
</dbReference>
<dbReference type="GO" id="GO:0016747">
    <property type="term" value="F:acyltransferase activity, transferring groups other than amino-acyl groups"/>
    <property type="evidence" value="ECO:0007669"/>
    <property type="project" value="InterPro"/>
</dbReference>
<dbReference type="CDD" id="cd04301">
    <property type="entry name" value="NAT_SF"/>
    <property type="match status" value="1"/>
</dbReference>